<feature type="transmembrane region" description="Helical" evidence="8">
    <location>
        <begin position="6"/>
        <end position="23"/>
    </location>
</feature>
<keyword evidence="6 7" id="KW-0012">Acyltransferase</keyword>
<evidence type="ECO:0000256" key="2">
    <source>
        <dbReference type="ARBA" id="ARBA00008655"/>
    </source>
</evidence>
<keyword evidence="3 7" id="KW-0444">Lipid biosynthesis</keyword>
<keyword evidence="8" id="KW-0812">Transmembrane</keyword>
<keyword evidence="5 7" id="KW-0443">Lipid metabolism</keyword>
<dbReference type="EMBL" id="FQZO01000006">
    <property type="protein sequence ID" value="SHJ62229.1"/>
    <property type="molecule type" value="Genomic_DNA"/>
</dbReference>
<dbReference type="STRING" id="1121298.SAMN05444401_3490"/>
<dbReference type="PANTHER" id="PTHR10434">
    <property type="entry name" value="1-ACYL-SN-GLYCEROL-3-PHOSPHATE ACYLTRANSFERASE"/>
    <property type="match status" value="1"/>
</dbReference>
<dbReference type="EC" id="2.3.1.51" evidence="7"/>
<evidence type="ECO:0000259" key="9">
    <source>
        <dbReference type="SMART" id="SM00563"/>
    </source>
</evidence>
<comment type="pathway">
    <text evidence="1">Lipid metabolism.</text>
</comment>
<dbReference type="AlphaFoldDB" id="A0A1M6KTJ6"/>
<dbReference type="SMART" id="SM00563">
    <property type="entry name" value="PlsC"/>
    <property type="match status" value="1"/>
</dbReference>
<dbReference type="GO" id="GO:0003841">
    <property type="term" value="F:1-acylglycerol-3-phosphate O-acyltransferase activity"/>
    <property type="evidence" value="ECO:0007669"/>
    <property type="project" value="UniProtKB-UniRule"/>
</dbReference>
<feature type="domain" description="Phospholipid/glycerol acyltransferase" evidence="9">
    <location>
        <begin position="72"/>
        <end position="186"/>
    </location>
</feature>
<sequence>MRTYIIMLYYGFYMIFMAFRLLIIKILRKVRGNDVAESYKTKVVMKWSKHTLKVTGMSYKAFGTENIPDESCLFVANHQSLFDIPVLLDAAKKPLGFIAKKELKKVPILHSWTKEINCVYIDRENVREAIKSINEGIQFLQQGISMAIFPEGTRAKDGKIKAFKKGSLKLATKSGVPVVPVTIQGTYKAFELNKKLQDTEVIIHFGKPIYPESLDKEKQNNLSEIVKEEIIKYL</sequence>
<gene>
    <name evidence="10" type="ORF">SAMN05444401_3490</name>
</gene>
<dbReference type="InterPro" id="IPR002123">
    <property type="entry name" value="Plipid/glycerol_acylTrfase"/>
</dbReference>
<comment type="similarity">
    <text evidence="2 7">Belongs to the 1-acyl-sn-glycerol-3-phosphate acyltransferase family.</text>
</comment>
<evidence type="ECO:0000256" key="6">
    <source>
        <dbReference type="ARBA" id="ARBA00023315"/>
    </source>
</evidence>
<evidence type="ECO:0000256" key="8">
    <source>
        <dbReference type="SAM" id="Phobius"/>
    </source>
</evidence>
<comment type="catalytic activity">
    <reaction evidence="7">
        <text>a 1-acyl-sn-glycero-3-phosphate + an acyl-CoA = a 1,2-diacyl-sn-glycero-3-phosphate + CoA</text>
        <dbReference type="Rhea" id="RHEA:19709"/>
        <dbReference type="ChEBI" id="CHEBI:57287"/>
        <dbReference type="ChEBI" id="CHEBI:57970"/>
        <dbReference type="ChEBI" id="CHEBI:58342"/>
        <dbReference type="ChEBI" id="CHEBI:58608"/>
        <dbReference type="EC" id="2.3.1.51"/>
    </reaction>
</comment>
<evidence type="ECO:0000256" key="1">
    <source>
        <dbReference type="ARBA" id="ARBA00005189"/>
    </source>
</evidence>
<dbReference type="NCBIfam" id="TIGR00530">
    <property type="entry name" value="AGP_acyltrn"/>
    <property type="match status" value="1"/>
</dbReference>
<dbReference type="GO" id="GO:0016020">
    <property type="term" value="C:membrane"/>
    <property type="evidence" value="ECO:0007669"/>
    <property type="project" value="InterPro"/>
</dbReference>
<evidence type="ECO:0000313" key="10">
    <source>
        <dbReference type="EMBL" id="SHJ62229.1"/>
    </source>
</evidence>
<evidence type="ECO:0000256" key="5">
    <source>
        <dbReference type="ARBA" id="ARBA00023098"/>
    </source>
</evidence>
<evidence type="ECO:0000256" key="3">
    <source>
        <dbReference type="ARBA" id="ARBA00022516"/>
    </source>
</evidence>
<dbReference type="Proteomes" id="UP000184080">
    <property type="component" value="Unassembled WGS sequence"/>
</dbReference>
<keyword evidence="8" id="KW-0472">Membrane</keyword>
<dbReference type="CDD" id="cd07989">
    <property type="entry name" value="LPLAT_AGPAT-like"/>
    <property type="match status" value="1"/>
</dbReference>
<organism evidence="10 11">
    <name type="scientific">Clostridium amylolyticum</name>
    <dbReference type="NCBI Taxonomy" id="1121298"/>
    <lineage>
        <taxon>Bacteria</taxon>
        <taxon>Bacillati</taxon>
        <taxon>Bacillota</taxon>
        <taxon>Clostridia</taxon>
        <taxon>Eubacteriales</taxon>
        <taxon>Clostridiaceae</taxon>
        <taxon>Clostridium</taxon>
    </lineage>
</organism>
<dbReference type="SUPFAM" id="SSF69593">
    <property type="entry name" value="Glycerol-3-phosphate (1)-acyltransferase"/>
    <property type="match status" value="1"/>
</dbReference>
<keyword evidence="7" id="KW-1208">Phospholipid metabolism</keyword>
<reference evidence="10 11" key="1">
    <citation type="submission" date="2016-11" db="EMBL/GenBank/DDBJ databases">
        <authorList>
            <person name="Jaros S."/>
            <person name="Januszkiewicz K."/>
            <person name="Wedrychowicz H."/>
        </authorList>
    </citation>
    <scope>NUCLEOTIDE SEQUENCE [LARGE SCALE GENOMIC DNA]</scope>
    <source>
        <strain evidence="10 11">DSM 21864</strain>
    </source>
</reference>
<evidence type="ECO:0000256" key="7">
    <source>
        <dbReference type="RuleBase" id="RU361267"/>
    </source>
</evidence>
<keyword evidence="7" id="KW-0594">Phospholipid biosynthesis</keyword>
<evidence type="ECO:0000313" key="11">
    <source>
        <dbReference type="Proteomes" id="UP000184080"/>
    </source>
</evidence>
<dbReference type="RefSeq" id="WP_073009664.1">
    <property type="nucleotide sequence ID" value="NZ_FQZO01000006.1"/>
</dbReference>
<protein>
    <recommendedName>
        <fullName evidence="7">1-acyl-sn-glycerol-3-phosphate acyltransferase</fullName>
        <ecNumber evidence="7">2.3.1.51</ecNumber>
    </recommendedName>
</protein>
<name>A0A1M6KTJ6_9CLOT</name>
<keyword evidence="11" id="KW-1185">Reference proteome</keyword>
<accession>A0A1M6KTJ6</accession>
<evidence type="ECO:0000256" key="4">
    <source>
        <dbReference type="ARBA" id="ARBA00022679"/>
    </source>
</evidence>
<dbReference type="Pfam" id="PF01553">
    <property type="entry name" value="Acyltransferase"/>
    <property type="match status" value="1"/>
</dbReference>
<comment type="domain">
    <text evidence="7">The HXXXXD motif is essential for acyltransferase activity and may constitute the binding site for the phosphate moiety of the glycerol-3-phosphate.</text>
</comment>
<dbReference type="InterPro" id="IPR004552">
    <property type="entry name" value="AGP_acyltrans"/>
</dbReference>
<dbReference type="PANTHER" id="PTHR10434:SF64">
    <property type="entry name" value="1-ACYL-SN-GLYCEROL-3-PHOSPHATE ACYLTRANSFERASE-RELATED"/>
    <property type="match status" value="1"/>
</dbReference>
<dbReference type="GO" id="GO:0006654">
    <property type="term" value="P:phosphatidic acid biosynthetic process"/>
    <property type="evidence" value="ECO:0007669"/>
    <property type="project" value="TreeGrafter"/>
</dbReference>
<keyword evidence="8" id="KW-1133">Transmembrane helix</keyword>
<keyword evidence="4 7" id="KW-0808">Transferase</keyword>
<proteinExistence type="inferred from homology"/>